<evidence type="ECO:0000313" key="13">
    <source>
        <dbReference type="Proteomes" id="UP000663828"/>
    </source>
</evidence>
<dbReference type="InterPro" id="IPR015883">
    <property type="entry name" value="Glyco_hydro_20_cat"/>
</dbReference>
<dbReference type="InterPro" id="IPR025705">
    <property type="entry name" value="Beta_hexosaminidase_sua/sub"/>
</dbReference>
<dbReference type="OrthoDB" id="428480at2759"/>
<dbReference type="GO" id="GO:0004563">
    <property type="term" value="F:beta-N-acetylhexosaminidase activity"/>
    <property type="evidence" value="ECO:0007669"/>
    <property type="project" value="UniProtKB-EC"/>
</dbReference>
<comment type="catalytic activity">
    <reaction evidence="1">
        <text>Hydrolysis of terminal non-reducing N-acetyl-D-hexosamine residues in N-acetyl-beta-D-hexosaminides.</text>
        <dbReference type="EC" id="3.2.1.52"/>
    </reaction>
</comment>
<dbReference type="PANTHER" id="PTHR22600">
    <property type="entry name" value="BETA-HEXOSAMINIDASE"/>
    <property type="match status" value="1"/>
</dbReference>
<evidence type="ECO:0000256" key="1">
    <source>
        <dbReference type="ARBA" id="ARBA00001231"/>
    </source>
</evidence>
<dbReference type="InterPro" id="IPR029018">
    <property type="entry name" value="Hex-like_dom2"/>
</dbReference>
<dbReference type="Pfam" id="PF14845">
    <property type="entry name" value="Glycohydro_20b2"/>
    <property type="match status" value="1"/>
</dbReference>
<protein>
    <recommendedName>
        <fullName evidence="3">beta-N-acetylhexosaminidase</fullName>
        <ecNumber evidence="3">3.2.1.52</ecNumber>
    </recommendedName>
</protein>
<comment type="caution">
    <text evidence="12">The sequence shown here is derived from an EMBL/GenBank/DDBJ whole genome shotgun (WGS) entry which is preliminary data.</text>
</comment>
<keyword evidence="8" id="KW-0472">Membrane</keyword>
<name>A0A814K4Q3_ADIRI</name>
<evidence type="ECO:0000256" key="2">
    <source>
        <dbReference type="ARBA" id="ARBA00006285"/>
    </source>
</evidence>
<sequence>MLKAITTVTILTIILVYFILLSLTYPSVCWFKHRPTEENDHPQPPSVTFISKRSTKSCLKHYTFHLMPMPLKIIMSNQAKIVRIPSTIRIETKQSLPFPTLNSSEDAPFTLSITGAFDLINQAVYPYLGIDESYQLNITSDNRALLVAKTYVGVIRGLSTFQQLQAQELIPIPLTIVDQPRFIWRGLMLDVARHFIPISIIQQTIDFMKLVKMNVLHLHLTDDQGFRMESKQFPRLHDSSQFYSQSDIRDLIEYARLRAIRIVPEFDMPAHTASWFVGYPHLSSGQKTSYQLETIWGVHNATMDATRQGTYDFLDQFFAEMTQIFRDQYFHIGGDECAPHEWLASDSIKKFMQDNKLYSHQNLQGYFTKRVEKLLEKYNRTMMGWDEISSVDLSRQSLIQSWRSQMSLIDAAHRGYHAILSHGFYLDHMSPASYHYSNNLHFDTMLNKKNQEYILGGEACLWTEYINADMAHSRLWPRTAAIAERLWSTSYDQIDCMYDRLNQLDTKFFHPNDQQYIQSLAKLASNVTALKLLADLCEPLGLHGRDQKRNYTSRTNLNRFVDLLRPESKRTRQLIKVNKPSLLYSTFLSWKMNKIYIDSNATEILQLSENLLQLGEIGIRLLRLFNANQQRPVVSSRWYSYQLYLLNALEYQVPEIRLAGVRVVKDLLEEIDYCAFDLLNLSLLLFFPLIILIAQRVSIIRRRLLIPCLLFCFHKCARY</sequence>
<evidence type="ECO:0000256" key="6">
    <source>
        <dbReference type="ARBA" id="ARBA00023295"/>
    </source>
</evidence>
<dbReference type="GO" id="GO:0005764">
    <property type="term" value="C:lysosome"/>
    <property type="evidence" value="ECO:0007669"/>
    <property type="project" value="TreeGrafter"/>
</dbReference>
<dbReference type="EMBL" id="CAJNOJ010000004">
    <property type="protein sequence ID" value="CAF0746177.1"/>
    <property type="molecule type" value="Genomic_DNA"/>
</dbReference>
<keyword evidence="5" id="KW-0325">Glycoprotein</keyword>
<dbReference type="PRINTS" id="PR00738">
    <property type="entry name" value="GLHYDRLASE20"/>
</dbReference>
<keyword evidence="13" id="KW-1185">Reference proteome</keyword>
<evidence type="ECO:0000313" key="11">
    <source>
        <dbReference type="EMBL" id="CAF0746177.1"/>
    </source>
</evidence>
<dbReference type="Gene3D" id="3.30.379.10">
    <property type="entry name" value="Chitobiase/beta-hexosaminidase domain 2-like"/>
    <property type="match status" value="1"/>
</dbReference>
<dbReference type="InterPro" id="IPR029019">
    <property type="entry name" value="HEX_eukaryotic_N"/>
</dbReference>
<gene>
    <name evidence="11" type="ORF">EDS130_LOCUS2034</name>
    <name evidence="12" type="ORF">XAT740_LOCUS15563</name>
</gene>
<evidence type="ECO:0000256" key="7">
    <source>
        <dbReference type="PIRSR" id="PIRSR625705-1"/>
    </source>
</evidence>
<proteinExistence type="inferred from homology"/>
<evidence type="ECO:0000256" key="8">
    <source>
        <dbReference type="SAM" id="Phobius"/>
    </source>
</evidence>
<dbReference type="Proteomes" id="UP000663852">
    <property type="component" value="Unassembled WGS sequence"/>
</dbReference>
<dbReference type="Pfam" id="PF00728">
    <property type="entry name" value="Glyco_hydro_20"/>
    <property type="match status" value="1"/>
</dbReference>
<keyword evidence="6" id="KW-0326">Glycosidase</keyword>
<dbReference type="GO" id="GO:0005975">
    <property type="term" value="P:carbohydrate metabolic process"/>
    <property type="evidence" value="ECO:0007669"/>
    <property type="project" value="InterPro"/>
</dbReference>
<evidence type="ECO:0000256" key="5">
    <source>
        <dbReference type="ARBA" id="ARBA00023180"/>
    </source>
</evidence>
<dbReference type="PANTHER" id="PTHR22600:SF21">
    <property type="entry name" value="BETA-HEXOSAMINIDASE A"/>
    <property type="match status" value="1"/>
</dbReference>
<dbReference type="SUPFAM" id="SSF55545">
    <property type="entry name" value="beta-N-acetylhexosaminidase-like domain"/>
    <property type="match status" value="1"/>
</dbReference>
<feature type="transmembrane region" description="Helical" evidence="8">
    <location>
        <begin position="675"/>
        <end position="694"/>
    </location>
</feature>
<dbReference type="GO" id="GO:0006689">
    <property type="term" value="P:ganglioside catabolic process"/>
    <property type="evidence" value="ECO:0007669"/>
    <property type="project" value="TreeGrafter"/>
</dbReference>
<keyword evidence="4" id="KW-0378">Hydrolase</keyword>
<feature type="domain" description="Beta-hexosaminidase eukaryotic type N-terminal" evidence="10">
    <location>
        <begin position="127"/>
        <end position="164"/>
    </location>
</feature>
<dbReference type="GO" id="GO:0030203">
    <property type="term" value="P:glycosaminoglycan metabolic process"/>
    <property type="evidence" value="ECO:0007669"/>
    <property type="project" value="TreeGrafter"/>
</dbReference>
<dbReference type="EMBL" id="CAJNOR010000965">
    <property type="protein sequence ID" value="CAF1046843.1"/>
    <property type="molecule type" value="Genomic_DNA"/>
</dbReference>
<dbReference type="GO" id="GO:0016020">
    <property type="term" value="C:membrane"/>
    <property type="evidence" value="ECO:0007669"/>
    <property type="project" value="TreeGrafter"/>
</dbReference>
<comment type="similarity">
    <text evidence="2">Belongs to the glycosyl hydrolase 20 family.</text>
</comment>
<dbReference type="EC" id="3.2.1.52" evidence="3"/>
<dbReference type="AlphaFoldDB" id="A0A814K4Q3"/>
<feature type="active site" description="Proton donor" evidence="7">
    <location>
        <position position="336"/>
    </location>
</feature>
<accession>A0A814K4Q3</accession>
<dbReference type="Proteomes" id="UP000663828">
    <property type="component" value="Unassembled WGS sequence"/>
</dbReference>
<evidence type="ECO:0000259" key="10">
    <source>
        <dbReference type="Pfam" id="PF14845"/>
    </source>
</evidence>
<dbReference type="SUPFAM" id="SSF51445">
    <property type="entry name" value="(Trans)glycosidases"/>
    <property type="match status" value="1"/>
</dbReference>
<feature type="domain" description="Glycoside hydrolase family 20 catalytic" evidence="9">
    <location>
        <begin position="182"/>
        <end position="489"/>
    </location>
</feature>
<keyword evidence="8" id="KW-0812">Transmembrane</keyword>
<evidence type="ECO:0000256" key="4">
    <source>
        <dbReference type="ARBA" id="ARBA00022801"/>
    </source>
</evidence>
<evidence type="ECO:0000313" key="12">
    <source>
        <dbReference type="EMBL" id="CAF1046843.1"/>
    </source>
</evidence>
<reference evidence="12" key="1">
    <citation type="submission" date="2021-02" db="EMBL/GenBank/DDBJ databases">
        <authorList>
            <person name="Nowell W R."/>
        </authorList>
    </citation>
    <scope>NUCLEOTIDE SEQUENCE</scope>
</reference>
<keyword evidence="8" id="KW-1133">Transmembrane helix</keyword>
<organism evidence="12 13">
    <name type="scientific">Adineta ricciae</name>
    <name type="common">Rotifer</name>
    <dbReference type="NCBI Taxonomy" id="249248"/>
    <lineage>
        <taxon>Eukaryota</taxon>
        <taxon>Metazoa</taxon>
        <taxon>Spiralia</taxon>
        <taxon>Gnathifera</taxon>
        <taxon>Rotifera</taxon>
        <taxon>Eurotatoria</taxon>
        <taxon>Bdelloidea</taxon>
        <taxon>Adinetida</taxon>
        <taxon>Adinetidae</taxon>
        <taxon>Adineta</taxon>
    </lineage>
</organism>
<evidence type="ECO:0000256" key="3">
    <source>
        <dbReference type="ARBA" id="ARBA00012663"/>
    </source>
</evidence>
<dbReference type="Gene3D" id="3.20.20.80">
    <property type="entry name" value="Glycosidases"/>
    <property type="match status" value="1"/>
</dbReference>
<evidence type="ECO:0000259" key="9">
    <source>
        <dbReference type="Pfam" id="PF00728"/>
    </source>
</evidence>
<dbReference type="InterPro" id="IPR017853">
    <property type="entry name" value="GH"/>
</dbReference>